<feature type="domain" description="Protein kinase" evidence="2">
    <location>
        <begin position="34"/>
        <end position="308"/>
    </location>
</feature>
<dbReference type="SMART" id="SM00671">
    <property type="entry name" value="SEL1"/>
    <property type="match status" value="15"/>
</dbReference>
<evidence type="ECO:0000313" key="3">
    <source>
        <dbReference type="EMBL" id="EXX64626.1"/>
    </source>
</evidence>
<feature type="binding site" evidence="1">
    <location>
        <position position="63"/>
    </location>
    <ligand>
        <name>ATP</name>
        <dbReference type="ChEBI" id="CHEBI:30616"/>
    </ligand>
</feature>
<dbReference type="GO" id="GO:0004672">
    <property type="term" value="F:protein kinase activity"/>
    <property type="evidence" value="ECO:0007669"/>
    <property type="project" value="InterPro"/>
</dbReference>
<dbReference type="PROSITE" id="PS50011">
    <property type="entry name" value="PROTEIN_KINASE_DOM"/>
    <property type="match status" value="1"/>
</dbReference>
<evidence type="ECO:0000259" key="2">
    <source>
        <dbReference type="PROSITE" id="PS50011"/>
    </source>
</evidence>
<protein>
    <submittedName>
        <fullName evidence="3">Rad53p</fullName>
    </submittedName>
</protein>
<dbReference type="PANTHER" id="PTHR43628">
    <property type="entry name" value="ACTIVATOR OF C KINASE PROTEIN 1-RELATED"/>
    <property type="match status" value="1"/>
</dbReference>
<dbReference type="InterPro" id="IPR052945">
    <property type="entry name" value="Mitotic_Regulator"/>
</dbReference>
<reference evidence="3 4" key="1">
    <citation type="submission" date="2014-02" db="EMBL/GenBank/DDBJ databases">
        <title>Single nucleus genome sequencing reveals high similarity among nuclei of an endomycorrhizal fungus.</title>
        <authorList>
            <person name="Lin K."/>
            <person name="Geurts R."/>
            <person name="Zhang Z."/>
            <person name="Limpens E."/>
            <person name="Saunders D.G."/>
            <person name="Mu D."/>
            <person name="Pang E."/>
            <person name="Cao H."/>
            <person name="Cha H."/>
            <person name="Lin T."/>
            <person name="Zhou Q."/>
            <person name="Shang Y."/>
            <person name="Li Y."/>
            <person name="Ivanov S."/>
            <person name="Sharma T."/>
            <person name="Velzen R.V."/>
            <person name="Ruijter N.D."/>
            <person name="Aanen D.K."/>
            <person name="Win J."/>
            <person name="Kamoun S."/>
            <person name="Bisseling T."/>
            <person name="Huang S."/>
        </authorList>
    </citation>
    <scope>NUCLEOTIDE SEQUENCE [LARGE SCALE GENOMIC DNA]</scope>
    <source>
        <strain evidence="4">DAOM197198w</strain>
    </source>
</reference>
<evidence type="ECO:0000256" key="1">
    <source>
        <dbReference type="PROSITE-ProRule" id="PRU10141"/>
    </source>
</evidence>
<dbReference type="InterPro" id="IPR001245">
    <property type="entry name" value="Ser-Thr/Tyr_kinase_cat_dom"/>
</dbReference>
<dbReference type="Pfam" id="PF07714">
    <property type="entry name" value="PK_Tyr_Ser-Thr"/>
    <property type="match status" value="1"/>
</dbReference>
<dbReference type="InterPro" id="IPR017441">
    <property type="entry name" value="Protein_kinase_ATP_BS"/>
</dbReference>
<name>A0A015KX90_RHIIW</name>
<dbReference type="SMR" id="A0A015KX90"/>
<dbReference type="SUPFAM" id="SSF56112">
    <property type="entry name" value="Protein kinase-like (PK-like)"/>
    <property type="match status" value="1"/>
</dbReference>
<dbReference type="InterPro" id="IPR000719">
    <property type="entry name" value="Prot_kinase_dom"/>
</dbReference>
<organism evidence="3 4">
    <name type="scientific">Rhizophagus irregularis (strain DAOM 197198w)</name>
    <name type="common">Glomus intraradices</name>
    <dbReference type="NCBI Taxonomy" id="1432141"/>
    <lineage>
        <taxon>Eukaryota</taxon>
        <taxon>Fungi</taxon>
        <taxon>Fungi incertae sedis</taxon>
        <taxon>Mucoromycota</taxon>
        <taxon>Glomeromycotina</taxon>
        <taxon>Glomeromycetes</taxon>
        <taxon>Glomerales</taxon>
        <taxon>Glomeraceae</taxon>
        <taxon>Rhizophagus</taxon>
    </lineage>
</organism>
<dbReference type="GO" id="GO:0005524">
    <property type="term" value="F:ATP binding"/>
    <property type="evidence" value="ECO:0007669"/>
    <property type="project" value="UniProtKB-UniRule"/>
</dbReference>
<dbReference type="InterPro" id="IPR011990">
    <property type="entry name" value="TPR-like_helical_dom_sf"/>
</dbReference>
<sequence length="1039" mass="120735">MSNKTDLKKSKDYIKWLEKSISNEYFNFHDYSEFSNLSPIGSGSYGSVVRANWKDTDKFFALKTFNHDKITLKEVVNEIKLQKKVDFHDNILRLCGITKIEAEKKYSLVLEYADSGTLKTYLSNHFNELFWDDKYQLAFQLASAVEYIHNFDIIHRDLHANNILIHQKNIKIADFGLSKKIAESSSMSEVFGVIPYVDPKSFNNQYNNCNKSKNYKLNKKSDVYSVGVLMWQISSGRRPFYANDVKYDIGLALAIQKGERENIIDGTPVEYSRIYTECWKHEPDERPNMQEVVSILRSIILLDQHHIIEDYNDNNIKEKEDSLLRKSLDSINDDLFLDNILDAINYGDTSLRSIQSTIIDDDSIQTKSRNSFDSTFINNINNIFVDKLISVIIKKHDSGYTFDQIQELINQKILQLNQITNNLVKWFKENQDKSKYIWFFGLFYYYDIEIEENNSIKAFELFSKAADDNYSIAQVYLAKCYNDGYGIEENKNLAFNLYQKAAENGSIIGQFYLGYCYEFNIGTEKNENKFIEWYQKATNNKNTIAKLYLANCYKLGKGIKKDELKAFEYYKELAEIKIADAQYQLGDCFYYGIGTKSDKNQALYWYENAINNGNIIAKHILEQKYNKIIDIKKTKSIEIKIHKTIYFEGLRQIGINNYNSQNYKKALYYFQKAAENGNKFALCNLGNCYKNGEGIEQNKRKAFKLYQKSAEQGHINAQFELGYCYDRGVGTIINKTKAFELYKIAAEKGDKSAQNNLGVLYENGEVTERDLEKAIKWYNKAAENGREIPQYNLGRCYQSGIGVIKDEVKAFEYYKRSAEKEYLDAQFQLGYCYDKGIGTKVNKIKANELYVKVFELSKIKAKDEDSQGQFYLGYLYYYGYGKKKDLEKSIYWYKKAAENRYDEAQYYLGECYELGVGVDKDESKAFELYKKSAEDGLIVAKFALGYCYVNGIGTEINKRIGFELYDEAAGKDGNIQNNFGENNVEITNELDKVNYWYHKAAENDNKFALYKLGEIYELGKGVYFNETRALEFYKKSADQ</sequence>
<dbReference type="InterPro" id="IPR006597">
    <property type="entry name" value="Sel1-like"/>
</dbReference>
<evidence type="ECO:0000313" key="4">
    <source>
        <dbReference type="Proteomes" id="UP000022910"/>
    </source>
</evidence>
<dbReference type="PROSITE" id="PS00107">
    <property type="entry name" value="PROTEIN_KINASE_ATP"/>
    <property type="match status" value="1"/>
</dbReference>
<gene>
    <name evidence="3" type="ORF">RirG_140910</name>
</gene>
<dbReference type="Proteomes" id="UP000022910">
    <property type="component" value="Unassembled WGS sequence"/>
</dbReference>
<proteinExistence type="predicted"/>
<dbReference type="AlphaFoldDB" id="A0A015KX90"/>
<dbReference type="Gene3D" id="1.25.40.10">
    <property type="entry name" value="Tetratricopeptide repeat domain"/>
    <property type="match status" value="5"/>
</dbReference>
<dbReference type="InterPro" id="IPR011009">
    <property type="entry name" value="Kinase-like_dom_sf"/>
</dbReference>
<dbReference type="EMBL" id="JEMT01022967">
    <property type="protein sequence ID" value="EXX64626.1"/>
    <property type="molecule type" value="Genomic_DNA"/>
</dbReference>
<keyword evidence="1" id="KW-0547">Nucleotide-binding</keyword>
<dbReference type="SUPFAM" id="SSF81901">
    <property type="entry name" value="HCP-like"/>
    <property type="match status" value="3"/>
</dbReference>
<dbReference type="Gene3D" id="1.10.510.10">
    <property type="entry name" value="Transferase(Phosphotransferase) domain 1"/>
    <property type="match status" value="1"/>
</dbReference>
<dbReference type="HOGENOM" id="CLU_000288_7_12_1"/>
<dbReference type="PRINTS" id="PR00109">
    <property type="entry name" value="TYRKINASE"/>
</dbReference>
<keyword evidence="1" id="KW-0067">ATP-binding</keyword>
<dbReference type="Pfam" id="PF08238">
    <property type="entry name" value="Sel1"/>
    <property type="match status" value="16"/>
</dbReference>
<comment type="caution">
    <text evidence="3">The sequence shown here is derived from an EMBL/GenBank/DDBJ whole genome shotgun (WGS) entry which is preliminary data.</text>
</comment>
<dbReference type="OrthoDB" id="2427435at2759"/>
<accession>A0A015KX90</accession>
<dbReference type="STRING" id="1432141.A0A015KX90"/>
<dbReference type="PANTHER" id="PTHR43628:SF1">
    <property type="entry name" value="CHITIN SYNTHASE REGULATORY FACTOR 2-RELATED"/>
    <property type="match status" value="1"/>
</dbReference>
<keyword evidence="4" id="KW-1185">Reference proteome</keyword>